<dbReference type="Gene3D" id="1.25.40.10">
    <property type="entry name" value="Tetratricopeptide repeat domain"/>
    <property type="match status" value="2"/>
</dbReference>
<dbReference type="Gene3D" id="3.40.50.11380">
    <property type="match status" value="1"/>
</dbReference>
<reference evidence="10 11" key="1">
    <citation type="journal article" date="2024" name="Nat. Commun.">
        <title>Phylogenomics reveals the evolutionary origins of lichenization in chlorophyte algae.</title>
        <authorList>
            <person name="Puginier C."/>
            <person name="Libourel C."/>
            <person name="Otte J."/>
            <person name="Skaloud P."/>
            <person name="Haon M."/>
            <person name="Grisel S."/>
            <person name="Petersen M."/>
            <person name="Berrin J.G."/>
            <person name="Delaux P.M."/>
            <person name="Dal Grande F."/>
            <person name="Keller J."/>
        </authorList>
    </citation>
    <scope>NUCLEOTIDE SEQUENCE [LARGE SCALE GENOMIC DNA]</scope>
    <source>
        <strain evidence="10 11">SAG 2043</strain>
    </source>
</reference>
<dbReference type="EMBL" id="JALJOR010000010">
    <property type="protein sequence ID" value="KAK9810285.1"/>
    <property type="molecule type" value="Genomic_DNA"/>
</dbReference>
<evidence type="ECO:0000256" key="5">
    <source>
        <dbReference type="ARBA" id="ARBA00022679"/>
    </source>
</evidence>
<dbReference type="PROSITE" id="PS50005">
    <property type="entry name" value="TPR"/>
    <property type="match status" value="7"/>
</dbReference>
<dbReference type="InterPro" id="IPR051939">
    <property type="entry name" value="Glycosyltr_41/O-GlcNAc_trsf"/>
</dbReference>
<comment type="pathway">
    <text evidence="1">Protein modification; protein glycosylation.</text>
</comment>
<evidence type="ECO:0000256" key="2">
    <source>
        <dbReference type="ARBA" id="ARBA00005386"/>
    </source>
</evidence>
<evidence type="ECO:0000256" key="7">
    <source>
        <dbReference type="ARBA" id="ARBA00022803"/>
    </source>
</evidence>
<dbReference type="Pfam" id="PF13424">
    <property type="entry name" value="TPR_12"/>
    <property type="match status" value="1"/>
</dbReference>
<dbReference type="PANTHER" id="PTHR44835:SF1">
    <property type="entry name" value="PROTEIN O-GLCNAC TRANSFERASE"/>
    <property type="match status" value="1"/>
</dbReference>
<dbReference type="AlphaFoldDB" id="A0AAW1PKD7"/>
<organism evidence="10 11">
    <name type="scientific">[Myrmecia] bisecta</name>
    <dbReference type="NCBI Taxonomy" id="41462"/>
    <lineage>
        <taxon>Eukaryota</taxon>
        <taxon>Viridiplantae</taxon>
        <taxon>Chlorophyta</taxon>
        <taxon>core chlorophytes</taxon>
        <taxon>Trebouxiophyceae</taxon>
        <taxon>Trebouxiales</taxon>
        <taxon>Trebouxiaceae</taxon>
        <taxon>Myrmecia</taxon>
    </lineage>
</organism>
<gene>
    <name evidence="10" type="ORF">WJX72_008008</name>
</gene>
<dbReference type="PROSITE" id="PS50293">
    <property type="entry name" value="TPR_REGION"/>
    <property type="match status" value="3"/>
</dbReference>
<dbReference type="Proteomes" id="UP001489004">
    <property type="component" value="Unassembled WGS sequence"/>
</dbReference>
<dbReference type="SUPFAM" id="SSF48452">
    <property type="entry name" value="TPR-like"/>
    <property type="match status" value="3"/>
</dbReference>
<evidence type="ECO:0000256" key="1">
    <source>
        <dbReference type="ARBA" id="ARBA00004922"/>
    </source>
</evidence>
<comment type="caution">
    <text evidence="10">The sequence shown here is derived from an EMBL/GenBank/DDBJ whole genome shotgun (WGS) entry which is preliminary data.</text>
</comment>
<dbReference type="SMART" id="SM00028">
    <property type="entry name" value="TPR"/>
    <property type="match status" value="9"/>
</dbReference>
<dbReference type="InterPro" id="IPR019734">
    <property type="entry name" value="TPR_rpt"/>
</dbReference>
<feature type="repeat" description="TPR" evidence="8">
    <location>
        <begin position="184"/>
        <end position="217"/>
    </location>
</feature>
<evidence type="ECO:0000256" key="4">
    <source>
        <dbReference type="ARBA" id="ARBA00022676"/>
    </source>
</evidence>
<feature type="repeat" description="TPR" evidence="8">
    <location>
        <begin position="252"/>
        <end position="285"/>
    </location>
</feature>
<proteinExistence type="inferred from homology"/>
<dbReference type="Pfam" id="PF13181">
    <property type="entry name" value="TPR_8"/>
    <property type="match status" value="1"/>
</dbReference>
<feature type="repeat" description="TPR" evidence="8">
    <location>
        <begin position="218"/>
        <end position="251"/>
    </location>
</feature>
<sequence>MFSQFWLIRCGWQGDFVRAFASYSSALSSDPQHVETLVACAALYKSRNLLQEAVTLLTTAYAVQPADPDICHALAVVLTDLGTQLKQASKLSEGMTKYQEAVAICPTYAPAYYNIGVVHSESQQFEDALTYYQKAVDLNSHYAEPYCNIGVILKNQGRRDDAIAAYERALAAAPNFQIVQNNLAIALTELGTQVKAEGRLEEGIKLYERALSYNPKYPDAIYNLGVAFGEMGKLNRAIFMYEMCINFNPSCAEAFNNLGVILRECGNIERACDYYMAALQIRPNFPQGLNNLAVVYTAQGRSREALQMLQAAILASPDYAEAYNNLGVLQRDVGAVPEAIASYERCLRLLPGSRNAGQNRLLALNYIYPGEEHRVCAEHEEWGRQFQEQWVPLPRRRPTAADSDEQRQLVVGYISPDYFTHSVSYFAEVPLAHNSKGRFCTIAYSCVPKADEKTAHLQAAVEAAGGQWREVARLSEAALAQLIRDDKVDILVELTGHTAGNRLGTMALRPCPVQITWIGYPNTTGLKTVDYRFTDVVCDPLDTCQTFTEELIRLPGCFLCYTPPPDAPPVAPLPALVHGFVTFGSFNNLAKITPGVIGVWARVLEAVPSARLLLKNKPFACQSARGHVLELLERGGVQAQRVDLLPLAPANADHLATYAHMDISLDPFPYAGTTTTLCVECLKMY</sequence>
<keyword evidence="4" id="KW-0328">Glycosyltransferase</keyword>
<evidence type="ECO:0000256" key="8">
    <source>
        <dbReference type="PROSITE-ProRule" id="PRU00339"/>
    </source>
</evidence>
<dbReference type="Pfam" id="PF13432">
    <property type="entry name" value="TPR_16"/>
    <property type="match status" value="1"/>
</dbReference>
<dbReference type="Pfam" id="PF13414">
    <property type="entry name" value="TPR_11"/>
    <property type="match status" value="1"/>
</dbReference>
<keyword evidence="5" id="KW-0808">Transferase</keyword>
<comment type="similarity">
    <text evidence="2">Belongs to the glycosyltransferase 41 family. O-GlcNAc transferase subfamily.</text>
</comment>
<dbReference type="Gene3D" id="3.40.50.2000">
    <property type="entry name" value="Glycogen Phosphorylase B"/>
    <property type="match status" value="1"/>
</dbReference>
<evidence type="ECO:0000259" key="9">
    <source>
        <dbReference type="Pfam" id="PF13844"/>
    </source>
</evidence>
<keyword evidence="11" id="KW-1185">Reference proteome</keyword>
<dbReference type="PANTHER" id="PTHR44835">
    <property type="entry name" value="UDP-N-ACETYLGLUCOSAMINE--PEPTIDE N-ACETYLGLUCOSAMINYLTRANSFERASE SPINDLY-RELATED"/>
    <property type="match status" value="1"/>
</dbReference>
<protein>
    <recommendedName>
        <fullName evidence="3">protein O-GlcNAc transferase</fullName>
        <ecNumber evidence="3">2.4.1.255</ecNumber>
    </recommendedName>
</protein>
<feature type="repeat" description="TPR" evidence="8">
    <location>
        <begin position="320"/>
        <end position="353"/>
    </location>
</feature>
<evidence type="ECO:0000256" key="3">
    <source>
        <dbReference type="ARBA" id="ARBA00011970"/>
    </source>
</evidence>
<accession>A0AAW1PKD7</accession>
<dbReference type="InterPro" id="IPR011990">
    <property type="entry name" value="TPR-like_helical_dom_sf"/>
</dbReference>
<feature type="repeat" description="TPR" evidence="8">
    <location>
        <begin position="143"/>
        <end position="176"/>
    </location>
</feature>
<keyword evidence="6" id="KW-0677">Repeat</keyword>
<dbReference type="InterPro" id="IPR029489">
    <property type="entry name" value="OGT/SEC/SPY_C"/>
</dbReference>
<evidence type="ECO:0000256" key="6">
    <source>
        <dbReference type="ARBA" id="ARBA00022737"/>
    </source>
</evidence>
<keyword evidence="7 8" id="KW-0802">TPR repeat</keyword>
<dbReference type="EC" id="2.4.1.255" evidence="3"/>
<evidence type="ECO:0000313" key="11">
    <source>
        <dbReference type="Proteomes" id="UP001489004"/>
    </source>
</evidence>
<name>A0AAW1PKD7_9CHLO</name>
<dbReference type="GO" id="GO:0097363">
    <property type="term" value="F:protein O-acetylglucosaminyltransferase activity"/>
    <property type="evidence" value="ECO:0007669"/>
    <property type="project" value="UniProtKB-EC"/>
</dbReference>
<evidence type="ECO:0000313" key="10">
    <source>
        <dbReference type="EMBL" id="KAK9810285.1"/>
    </source>
</evidence>
<dbReference type="Pfam" id="PF13844">
    <property type="entry name" value="Glyco_transf_41"/>
    <property type="match status" value="1"/>
</dbReference>
<feature type="repeat" description="TPR" evidence="8">
    <location>
        <begin position="286"/>
        <end position="319"/>
    </location>
</feature>
<feature type="domain" description="O-GlcNAc transferase C-terminal" evidence="9">
    <location>
        <begin position="404"/>
        <end position="559"/>
    </location>
</feature>
<feature type="repeat" description="TPR" evidence="8">
    <location>
        <begin position="109"/>
        <end position="142"/>
    </location>
</feature>